<name>A0ACC6VLC2_9EURY</name>
<accession>A0ACC6VLC2</accession>
<dbReference type="EMBL" id="JBHMAK010000007">
    <property type="protein sequence ID" value="MFB9811866.1"/>
    <property type="molecule type" value="Genomic_DNA"/>
</dbReference>
<proteinExistence type="predicted"/>
<dbReference type="Proteomes" id="UP001589559">
    <property type="component" value="Unassembled WGS sequence"/>
</dbReference>
<comment type="caution">
    <text evidence="1">The sequence shown here is derived from an EMBL/GenBank/DDBJ whole genome shotgun (WGS) entry which is preliminary data.</text>
</comment>
<evidence type="ECO:0000313" key="1">
    <source>
        <dbReference type="EMBL" id="MFB9811866.1"/>
    </source>
</evidence>
<evidence type="ECO:0000313" key="2">
    <source>
        <dbReference type="Proteomes" id="UP001589559"/>
    </source>
</evidence>
<keyword evidence="1" id="KW-0378">Hydrolase</keyword>
<gene>
    <name evidence="1" type="ORF">ACFFN7_10855</name>
</gene>
<sequence length="325" mass="34626">MSENISVGSGITDFIHRLLYGSEDTRLRATWRVVIPVFAALVTYLGGRIVMRIAFQSVIGNGSRTSVVLQTLTPLILTATLMIASGLVALAVASRLDNRPLTSYGFAWSTQWVVDFLAGTIIGVSALICTVLYQVARGYATLRTDLTGVGVDSIPLGVLVVAALLVFSLSNNVFEEIVFRTIFIQNAAEGLVKRSVGKRTAVMLALVASTPIFGIWHLLGGGLSAVLTSLVGGFLFGTAYILSGQLSLPIGVHFGGVALLTLTQQPFSQNPELTLPSLFIVEIANISLAQSIEIWVVRAAVGIVLICAWVYYSAGEIAIAEEVRP</sequence>
<reference evidence="1" key="1">
    <citation type="submission" date="2024-09" db="EMBL/GenBank/DDBJ databases">
        <authorList>
            <person name="Sun Q."/>
            <person name="Mori K."/>
        </authorList>
    </citation>
    <scope>NUCLEOTIDE SEQUENCE</scope>
    <source>
        <strain evidence="1">JCM 19018</strain>
    </source>
</reference>
<dbReference type="EC" id="3.4.-.-" evidence="1"/>
<keyword evidence="2" id="KW-1185">Reference proteome</keyword>
<organism evidence="1 2">
    <name type="scientific">Haloarcula sebkhae</name>
    <dbReference type="NCBI Taxonomy" id="932660"/>
    <lineage>
        <taxon>Archaea</taxon>
        <taxon>Methanobacteriati</taxon>
        <taxon>Methanobacteriota</taxon>
        <taxon>Stenosarchaea group</taxon>
        <taxon>Halobacteria</taxon>
        <taxon>Halobacteriales</taxon>
        <taxon>Haloarculaceae</taxon>
        <taxon>Haloarcula</taxon>
    </lineage>
</organism>
<protein>
    <submittedName>
        <fullName evidence="1">CPBP family intramembrane glutamic endopeptidase</fullName>
        <ecNumber evidence="1">3.4.-.-</ecNumber>
    </submittedName>
</protein>